<keyword evidence="2" id="KW-0472">Membrane</keyword>
<dbReference type="RefSeq" id="WP_237444513.1">
    <property type="nucleotide sequence ID" value="NZ_CAKLPX010000002.1"/>
</dbReference>
<dbReference type="PANTHER" id="PTHR38043">
    <property type="entry name" value="PROTEIN HEMX"/>
    <property type="match status" value="1"/>
</dbReference>
<feature type="region of interest" description="Disordered" evidence="1">
    <location>
        <begin position="111"/>
        <end position="130"/>
    </location>
</feature>
<dbReference type="InterPro" id="IPR007470">
    <property type="entry name" value="HemX"/>
</dbReference>
<feature type="compositionally biased region" description="Polar residues" evidence="1">
    <location>
        <begin position="111"/>
        <end position="122"/>
    </location>
</feature>
<comment type="caution">
    <text evidence="3">The sequence shown here is derived from an EMBL/GenBank/DDBJ whole genome shotgun (WGS) entry which is preliminary data.</text>
</comment>
<evidence type="ECO:0000256" key="1">
    <source>
        <dbReference type="SAM" id="MobiDB-lite"/>
    </source>
</evidence>
<dbReference type="PANTHER" id="PTHR38043:SF1">
    <property type="entry name" value="PROTEIN HEMX"/>
    <property type="match status" value="1"/>
</dbReference>
<dbReference type="Proteomes" id="UP000838100">
    <property type="component" value="Unassembled WGS sequence"/>
</dbReference>
<organism evidence="3 4">
    <name type="scientific">Sinobacterium norvegicum</name>
    <dbReference type="NCBI Taxonomy" id="1641715"/>
    <lineage>
        <taxon>Bacteria</taxon>
        <taxon>Pseudomonadati</taxon>
        <taxon>Pseudomonadota</taxon>
        <taxon>Gammaproteobacteria</taxon>
        <taxon>Cellvibrionales</taxon>
        <taxon>Spongiibacteraceae</taxon>
        <taxon>Sinobacterium</taxon>
    </lineage>
</organism>
<protein>
    <recommendedName>
        <fullName evidence="5">Uroporphyrinogen-III C-methyltransferase</fullName>
    </recommendedName>
</protein>
<feature type="region of interest" description="Disordered" evidence="1">
    <location>
        <begin position="1"/>
        <end position="45"/>
    </location>
</feature>
<feature type="compositionally biased region" description="Basic and acidic residues" evidence="1">
    <location>
        <begin position="1"/>
        <end position="11"/>
    </location>
</feature>
<gene>
    <name evidence="3" type="ORF">SIN8267_01928</name>
</gene>
<name>A0ABN8EHF8_9GAMM</name>
<keyword evidence="2" id="KW-1133">Transmembrane helix</keyword>
<reference evidence="3" key="1">
    <citation type="submission" date="2021-12" db="EMBL/GenBank/DDBJ databases">
        <authorList>
            <person name="Rodrigo-Torres L."/>
            <person name="Arahal R. D."/>
            <person name="Lucena T."/>
        </authorList>
    </citation>
    <scope>NUCLEOTIDE SEQUENCE</scope>
    <source>
        <strain evidence="3">CECT 8267</strain>
    </source>
</reference>
<evidence type="ECO:0000313" key="4">
    <source>
        <dbReference type="Proteomes" id="UP000838100"/>
    </source>
</evidence>
<accession>A0ABN8EHF8</accession>
<dbReference type="EMBL" id="CAKLPX010000002">
    <property type="protein sequence ID" value="CAH0991813.1"/>
    <property type="molecule type" value="Genomic_DNA"/>
</dbReference>
<feature type="compositionally biased region" description="Basic and acidic residues" evidence="1">
    <location>
        <begin position="34"/>
        <end position="45"/>
    </location>
</feature>
<feature type="transmembrane region" description="Helical" evidence="2">
    <location>
        <begin position="55"/>
        <end position="76"/>
    </location>
</feature>
<evidence type="ECO:0000256" key="2">
    <source>
        <dbReference type="SAM" id="Phobius"/>
    </source>
</evidence>
<dbReference type="Pfam" id="PF04375">
    <property type="entry name" value="HemX"/>
    <property type="match status" value="1"/>
</dbReference>
<evidence type="ECO:0008006" key="5">
    <source>
        <dbReference type="Google" id="ProtNLM"/>
    </source>
</evidence>
<keyword evidence="2" id="KW-0812">Transmembrane</keyword>
<evidence type="ECO:0000313" key="3">
    <source>
        <dbReference type="EMBL" id="CAH0991813.1"/>
    </source>
</evidence>
<keyword evidence="4" id="KW-1185">Reference proteome</keyword>
<proteinExistence type="predicted"/>
<sequence>MSDSNNDKQNKPENSVSNGEELVPTLSAEVIEQPAEKASPKQTVRRAEKKSSAGLLAFAALFIALVAVAGTAYFVVNNMTEQQLLEQKLSSMDDRLQAAFNRADVLTRQLKQQADDTTATSRESARRLDGFDDQLQSQGRRLRDLATTDPRDWKLAEVEYLSRLANQRLHMGRDTKGSLALLETGDKILYELNDAGLYTVRQAFRRDITSLKAVARFDLEGSFQRLAAVSDQINELKLYDDPRFKSEELAPVESEVVEGWWAKFINKFERAADKLFSLVQIQSRDIEIEPLPSTSDAFLLRQRLLLFADIAQTSLLLGQQQIFSQSIDRLQWHIERNYLTDDPKTQVILDELSHFDKLDIVPELPNISGSERAISAFIEAEHQMTPSQEQPRLSLPVDVVAPAPEAEKKSAAEAIDHGGNR</sequence>